<keyword evidence="6" id="KW-1185">Reference proteome</keyword>
<sequence length="416" mass="44189">MTDFAMTGGTAGNRRPALARLLAISTDEFAEKYWGSAPKLSTAAELGAAFDDLFSNDAADELMAKRGLRTPFLRVAKDGRTLGDAEFTAPGGVGAAIRDQLSDDRLLRLFADGSTLVLQGLHRTWGPLIDFAGQLGTDLGHPVQVNAYVTPAQSTGFSSHYDVHDVFVIQIAGQKRWQIRQPVLSMPLRTQPWEQRRAAVAEAGQEKPLLEVTMSPGDVLYLPRGYLHAATALGEISTHVTIGIHAWTRHHLLERLITYAVARLADDPEVRRSLPISADAGHADRVPASDFESVRERLIAVLAGATPADVLPQTELAHRAAQRAAPVAPIASVVAAGALGPDDILTLRPHLAAVLTEPNADGAAEVVSRAGQFAVAAGELAGVEQLLAGGTIAVRESGIDLARRLVLGGIATVVRR</sequence>
<dbReference type="InterPro" id="IPR003347">
    <property type="entry name" value="JmjC_dom"/>
</dbReference>
<dbReference type="RefSeq" id="WP_344063356.1">
    <property type="nucleotide sequence ID" value="NZ_BAAAPN010000029.1"/>
</dbReference>
<dbReference type="PANTHER" id="PTHR13096:SF9">
    <property type="entry name" value="BIFUNCTIONAL LYSINE-SPECIFIC DEMETHYLASE AND HISTIDYL-HYDROXYLASE"/>
    <property type="match status" value="1"/>
</dbReference>
<feature type="domain" description="JmjC" evidence="4">
    <location>
        <begin position="113"/>
        <end position="263"/>
    </location>
</feature>
<dbReference type="Proteomes" id="UP001501475">
    <property type="component" value="Unassembled WGS sequence"/>
</dbReference>
<evidence type="ECO:0000256" key="1">
    <source>
        <dbReference type="ARBA" id="ARBA00001954"/>
    </source>
</evidence>
<gene>
    <name evidence="5" type="ORF">GCM10009810_11370</name>
</gene>
<accession>A0ABP4WLW3</accession>
<organism evidence="5 6">
    <name type="scientific">Nostocoides vanveenii</name>
    <dbReference type="NCBI Taxonomy" id="330835"/>
    <lineage>
        <taxon>Bacteria</taxon>
        <taxon>Bacillati</taxon>
        <taxon>Actinomycetota</taxon>
        <taxon>Actinomycetes</taxon>
        <taxon>Micrococcales</taxon>
        <taxon>Intrasporangiaceae</taxon>
        <taxon>Nostocoides</taxon>
    </lineage>
</organism>
<keyword evidence="2" id="KW-0479">Metal-binding</keyword>
<dbReference type="EMBL" id="BAAAPN010000029">
    <property type="protein sequence ID" value="GAA1753129.1"/>
    <property type="molecule type" value="Genomic_DNA"/>
</dbReference>
<dbReference type="PANTHER" id="PTHR13096">
    <property type="entry name" value="MINA53 MYC INDUCED NUCLEAR ANTIGEN"/>
    <property type="match status" value="1"/>
</dbReference>
<dbReference type="SMART" id="SM00558">
    <property type="entry name" value="JmjC"/>
    <property type="match status" value="1"/>
</dbReference>
<evidence type="ECO:0000313" key="5">
    <source>
        <dbReference type="EMBL" id="GAA1753129.1"/>
    </source>
</evidence>
<dbReference type="PROSITE" id="PS51184">
    <property type="entry name" value="JMJC"/>
    <property type="match status" value="1"/>
</dbReference>
<dbReference type="InterPro" id="IPR039994">
    <property type="entry name" value="NO66-like"/>
</dbReference>
<protein>
    <recommendedName>
        <fullName evidence="4">JmjC domain-containing protein</fullName>
    </recommendedName>
</protein>
<keyword evidence="3" id="KW-0408">Iron</keyword>
<comment type="cofactor">
    <cofactor evidence="1">
        <name>Fe(2+)</name>
        <dbReference type="ChEBI" id="CHEBI:29033"/>
    </cofactor>
</comment>
<dbReference type="SUPFAM" id="SSF51197">
    <property type="entry name" value="Clavaminate synthase-like"/>
    <property type="match status" value="1"/>
</dbReference>
<evidence type="ECO:0000259" key="4">
    <source>
        <dbReference type="PROSITE" id="PS51184"/>
    </source>
</evidence>
<dbReference type="Gene3D" id="2.60.120.650">
    <property type="entry name" value="Cupin"/>
    <property type="match status" value="1"/>
</dbReference>
<proteinExistence type="predicted"/>
<reference evidence="6" key="1">
    <citation type="journal article" date="2019" name="Int. J. Syst. Evol. Microbiol.">
        <title>The Global Catalogue of Microorganisms (GCM) 10K type strain sequencing project: providing services to taxonomists for standard genome sequencing and annotation.</title>
        <authorList>
            <consortium name="The Broad Institute Genomics Platform"/>
            <consortium name="The Broad Institute Genome Sequencing Center for Infectious Disease"/>
            <person name="Wu L."/>
            <person name="Ma J."/>
        </authorList>
    </citation>
    <scope>NUCLEOTIDE SEQUENCE [LARGE SCALE GENOMIC DNA]</scope>
    <source>
        <strain evidence="6">JCM 15591</strain>
    </source>
</reference>
<evidence type="ECO:0000256" key="3">
    <source>
        <dbReference type="ARBA" id="ARBA00023004"/>
    </source>
</evidence>
<evidence type="ECO:0000256" key="2">
    <source>
        <dbReference type="ARBA" id="ARBA00022723"/>
    </source>
</evidence>
<comment type="caution">
    <text evidence="5">The sequence shown here is derived from an EMBL/GenBank/DDBJ whole genome shotgun (WGS) entry which is preliminary data.</text>
</comment>
<dbReference type="Pfam" id="PF08007">
    <property type="entry name" value="JmjC_2"/>
    <property type="match status" value="1"/>
</dbReference>
<name>A0ABP4WLW3_9MICO</name>
<evidence type="ECO:0000313" key="6">
    <source>
        <dbReference type="Proteomes" id="UP001501475"/>
    </source>
</evidence>